<feature type="domain" description="Class II aldolase/adducin N-terminal" evidence="2">
    <location>
        <begin position="23"/>
        <end position="204"/>
    </location>
</feature>
<dbReference type="AlphaFoldDB" id="A0A098B1W2"/>
<dbReference type="InterPro" id="IPR001303">
    <property type="entry name" value="Aldolase_II/adducin_N"/>
</dbReference>
<organism evidence="3">
    <name type="scientific">Desulfitobacterium hafniense</name>
    <name type="common">Desulfitobacterium frappieri</name>
    <dbReference type="NCBI Taxonomy" id="49338"/>
    <lineage>
        <taxon>Bacteria</taxon>
        <taxon>Bacillati</taxon>
        <taxon>Bacillota</taxon>
        <taxon>Clostridia</taxon>
        <taxon>Eubacteriales</taxon>
        <taxon>Desulfitobacteriaceae</taxon>
        <taxon>Desulfitobacterium</taxon>
    </lineage>
</organism>
<protein>
    <submittedName>
        <fullName evidence="3">Class II aldolase/adducin protein</fullName>
    </submittedName>
</protein>
<dbReference type="GO" id="GO:0051015">
    <property type="term" value="F:actin filament binding"/>
    <property type="evidence" value="ECO:0007669"/>
    <property type="project" value="TreeGrafter"/>
</dbReference>
<dbReference type="SUPFAM" id="SSF53639">
    <property type="entry name" value="AraD/HMP-PK domain-like"/>
    <property type="match status" value="1"/>
</dbReference>
<name>A0A098B1W2_DESHA</name>
<dbReference type="Gene3D" id="3.40.225.10">
    <property type="entry name" value="Class II aldolase/adducin N-terminal domain"/>
    <property type="match status" value="1"/>
</dbReference>
<evidence type="ECO:0000259" key="2">
    <source>
        <dbReference type="SMART" id="SM01007"/>
    </source>
</evidence>
<dbReference type="GO" id="GO:0005856">
    <property type="term" value="C:cytoskeleton"/>
    <property type="evidence" value="ECO:0007669"/>
    <property type="project" value="TreeGrafter"/>
</dbReference>
<dbReference type="PANTHER" id="PTHR10672:SF3">
    <property type="entry name" value="PROTEIN HU-LI TAI SHAO"/>
    <property type="match status" value="1"/>
</dbReference>
<evidence type="ECO:0000313" key="3">
    <source>
        <dbReference type="EMBL" id="CDX02360.1"/>
    </source>
</evidence>
<proteinExistence type="inferred from homology"/>
<dbReference type="EMBL" id="LK996017">
    <property type="protein sequence ID" value="CDX02360.1"/>
    <property type="molecule type" value="Genomic_DNA"/>
</dbReference>
<dbReference type="InterPro" id="IPR051017">
    <property type="entry name" value="Aldolase-II_Adducin_sf"/>
</dbReference>
<sequence>MIDHHSVGEEFNLYPKTEKEAMEQCIIVNRILANEGILDVLGHISVRNPVKGDTFFQACRSFPGDVTRDGILEIDLEGNIVSEKKKSLYREVGSHAVIFAARPEVNAICHSHCDDWLPYVCTDTPMRPIIHEACMFVEGIHTMKREQDWESCMLQKEEYPNLLEALGNRRAVFIKNHGAILVDDSPIHLVAACIFLRKNAIAFYKSSLIGEPVYIDAEAALRSAKEILLEGVAERIWKYCLQRVRRNMPDLYW</sequence>
<evidence type="ECO:0000256" key="1">
    <source>
        <dbReference type="ARBA" id="ARBA00037961"/>
    </source>
</evidence>
<dbReference type="SMART" id="SM01007">
    <property type="entry name" value="Aldolase_II"/>
    <property type="match status" value="1"/>
</dbReference>
<dbReference type="PANTHER" id="PTHR10672">
    <property type="entry name" value="ADDUCIN"/>
    <property type="match status" value="1"/>
</dbReference>
<gene>
    <name evidence="3" type="ORF">DPCES_2473</name>
</gene>
<reference evidence="3" key="1">
    <citation type="submission" date="2014-07" db="EMBL/GenBank/DDBJ databases">
        <authorList>
            <person name="Hornung V.Bastian."/>
        </authorList>
    </citation>
    <scope>NUCLEOTIDE SEQUENCE</scope>
    <source>
        <strain evidence="3">PCE-S</strain>
    </source>
</reference>
<dbReference type="Pfam" id="PF00596">
    <property type="entry name" value="Aldolase_II"/>
    <property type="match status" value="1"/>
</dbReference>
<dbReference type="InterPro" id="IPR036409">
    <property type="entry name" value="Aldolase_II/adducin_N_sf"/>
</dbReference>
<comment type="similarity">
    <text evidence="1">Belongs to the aldolase class II family.</text>
</comment>
<dbReference type="PATRIC" id="fig|49338.4.peg.2657"/>
<dbReference type="RefSeq" id="WP_208925704.1">
    <property type="nucleotide sequence ID" value="NZ_LK996017.1"/>
</dbReference>
<accession>A0A098B1W2</accession>